<evidence type="ECO:0000259" key="4">
    <source>
        <dbReference type="SMART" id="SM00646"/>
    </source>
</evidence>
<dbReference type="GO" id="GO:0009253">
    <property type="term" value="P:peptidoglycan catabolic process"/>
    <property type="evidence" value="ECO:0007669"/>
    <property type="project" value="InterPro"/>
</dbReference>
<proteinExistence type="predicted"/>
<reference evidence="5" key="1">
    <citation type="submission" date="2020-12" db="EMBL/GenBank/DDBJ databases">
        <title>PHA producing bacteria isolated from mangrove.</title>
        <authorList>
            <person name="Zheng W."/>
            <person name="Yu S."/>
            <person name="Huang Y."/>
        </authorList>
    </citation>
    <scope>NUCLEOTIDE SEQUENCE</scope>
    <source>
        <strain evidence="5">GN22-4</strain>
    </source>
</reference>
<dbReference type="PANTHER" id="PTHR30404">
    <property type="entry name" value="N-ACETYLMURAMOYL-L-ALANINE AMIDASE"/>
    <property type="match status" value="1"/>
</dbReference>
<dbReference type="CDD" id="cd02696">
    <property type="entry name" value="MurNAc-LAA"/>
    <property type="match status" value="1"/>
</dbReference>
<feature type="domain" description="MurNAc-LAA" evidence="4">
    <location>
        <begin position="202"/>
        <end position="311"/>
    </location>
</feature>
<dbReference type="Proteomes" id="UP000664578">
    <property type="component" value="Unassembled WGS sequence"/>
</dbReference>
<dbReference type="Gene3D" id="3.40.630.40">
    <property type="entry name" value="Zn-dependent exopeptidases"/>
    <property type="match status" value="1"/>
</dbReference>
<dbReference type="Gene3D" id="2.30.30.40">
    <property type="entry name" value="SH3 Domains"/>
    <property type="match status" value="1"/>
</dbReference>
<evidence type="ECO:0000256" key="2">
    <source>
        <dbReference type="ARBA" id="ARBA00023316"/>
    </source>
</evidence>
<keyword evidence="2" id="KW-0961">Cell wall biogenesis/degradation</keyword>
<dbReference type="Pfam" id="PF01520">
    <property type="entry name" value="Amidase_3"/>
    <property type="match status" value="1"/>
</dbReference>
<evidence type="ECO:0000313" key="6">
    <source>
        <dbReference type="Proteomes" id="UP000664578"/>
    </source>
</evidence>
<dbReference type="InterPro" id="IPR050695">
    <property type="entry name" value="N-acetylmuramoyl_amidase_3"/>
</dbReference>
<dbReference type="GO" id="GO:0030288">
    <property type="term" value="C:outer membrane-bounded periplasmic space"/>
    <property type="evidence" value="ECO:0007669"/>
    <property type="project" value="TreeGrafter"/>
</dbReference>
<accession>A0A8I1MD36</accession>
<gene>
    <name evidence="5" type="ORF">JF537_02900</name>
</gene>
<comment type="caution">
    <text evidence="5">The sequence shown here is derived from an EMBL/GenBank/DDBJ whole genome shotgun (WGS) entry which is preliminary data.</text>
</comment>
<evidence type="ECO:0000313" key="5">
    <source>
        <dbReference type="EMBL" id="MBN8250524.1"/>
    </source>
</evidence>
<dbReference type="Pfam" id="PF08239">
    <property type="entry name" value="SH3_3"/>
    <property type="match status" value="1"/>
</dbReference>
<keyword evidence="1" id="KW-0378">Hydrolase</keyword>
<dbReference type="AlphaFoldDB" id="A0A8I1MD36"/>
<dbReference type="SUPFAM" id="SSF53187">
    <property type="entry name" value="Zn-dependent exopeptidases"/>
    <property type="match status" value="1"/>
</dbReference>
<dbReference type="EMBL" id="JAEMWV010000001">
    <property type="protein sequence ID" value="MBN8250524.1"/>
    <property type="molecule type" value="Genomic_DNA"/>
</dbReference>
<dbReference type="PANTHER" id="PTHR30404:SF7">
    <property type="entry name" value="CELL WALL AMIDASE LYTH-RELATED"/>
    <property type="match status" value="1"/>
</dbReference>
<dbReference type="GO" id="GO:0008745">
    <property type="term" value="F:N-acetylmuramoyl-L-alanine amidase activity"/>
    <property type="evidence" value="ECO:0007669"/>
    <property type="project" value="InterPro"/>
</dbReference>
<dbReference type="SMART" id="SM00646">
    <property type="entry name" value="Ami_3"/>
    <property type="match status" value="1"/>
</dbReference>
<evidence type="ECO:0000256" key="1">
    <source>
        <dbReference type="ARBA" id="ARBA00022801"/>
    </source>
</evidence>
<organism evidence="5 6">
    <name type="scientific">Priestia flexa</name>
    <dbReference type="NCBI Taxonomy" id="86664"/>
    <lineage>
        <taxon>Bacteria</taxon>
        <taxon>Bacillati</taxon>
        <taxon>Bacillota</taxon>
        <taxon>Bacilli</taxon>
        <taxon>Bacillales</taxon>
        <taxon>Bacillaceae</taxon>
        <taxon>Priestia</taxon>
    </lineage>
</organism>
<dbReference type="InterPro" id="IPR002508">
    <property type="entry name" value="MurNAc-LAA_cat"/>
</dbReference>
<sequence>MKGFFFTTSNYLVCDKGGIRIAFFRSSKLYFLLSVIILVCLSSFDQPESPSFSPRIVTADTLHVRTGPGLAFSISATLKQNDQISVIDQQGNWLFVQFQDLEGWISKPHTALLDFNNLSPQQQIELKSTPVIQNAPTDYLKGKTIILDPGHGGKDKGAIGTQGTYEKDLTLRTARFVQEELQNDGATVKLTRTDDSYVELSNRILASNSADLYISIHYNSVANPDLTGLITYFYHDNQDSILAGSVHASLVHHSDLKDKGVRFGDYYVLRENNRPSILLELGFLSNKREETYINSVEYQRRVAHQVAVGIQQYFNQQ</sequence>
<evidence type="ECO:0000259" key="3">
    <source>
        <dbReference type="SMART" id="SM00287"/>
    </source>
</evidence>
<dbReference type="GO" id="GO:0071555">
    <property type="term" value="P:cell wall organization"/>
    <property type="evidence" value="ECO:0007669"/>
    <property type="project" value="UniProtKB-KW"/>
</dbReference>
<dbReference type="InterPro" id="IPR003646">
    <property type="entry name" value="SH3-like_bac-type"/>
</dbReference>
<name>A0A8I1MD36_9BACI</name>
<protein>
    <submittedName>
        <fullName evidence="5">N-acetylmuramoyl-L-alanine amidase</fullName>
    </submittedName>
</protein>
<dbReference type="SMART" id="SM00287">
    <property type="entry name" value="SH3b"/>
    <property type="match status" value="1"/>
</dbReference>
<feature type="domain" description="SH3b" evidence="3">
    <location>
        <begin position="52"/>
        <end position="113"/>
    </location>
</feature>